<evidence type="ECO:0000313" key="1">
    <source>
        <dbReference type="EMBL" id="QWS33711.1"/>
    </source>
</evidence>
<accession>A0ACD1E4K5</accession>
<protein>
    <submittedName>
        <fullName evidence="1">Uncharacterized protein</fullName>
    </submittedName>
</protein>
<proteinExistence type="predicted"/>
<reference evidence="1" key="1">
    <citation type="submission" date="2021-06" db="EMBL/GenBank/DDBJ databases">
        <authorList>
            <person name="Ellington A.J."/>
            <person name="Bryan N.C."/>
            <person name="Christner B.C."/>
            <person name="Reisch C.R."/>
        </authorList>
    </citation>
    <scope>NUCLEOTIDE SEQUENCE</scope>
    <source>
        <strain evidence="1">L6-1</strain>
    </source>
</reference>
<dbReference type="EMBL" id="CP076544">
    <property type="protein sequence ID" value="QWS33711.1"/>
    <property type="molecule type" value="Genomic_DNA"/>
</dbReference>
<name>A0ACD1E4K5_9MICO</name>
<gene>
    <name evidence="1" type="ORF">KM842_00335</name>
</gene>
<dbReference type="Proteomes" id="UP000681794">
    <property type="component" value="Chromosome"/>
</dbReference>
<evidence type="ECO:0000313" key="2">
    <source>
        <dbReference type="Proteomes" id="UP000681794"/>
    </source>
</evidence>
<organism evidence="1 2">
    <name type="scientific">Curtobacterium aetherium</name>
    <dbReference type="NCBI Taxonomy" id="2841594"/>
    <lineage>
        <taxon>Bacteria</taxon>
        <taxon>Bacillati</taxon>
        <taxon>Actinomycetota</taxon>
        <taxon>Actinomycetes</taxon>
        <taxon>Micrococcales</taxon>
        <taxon>Microbacteriaceae</taxon>
        <taxon>Curtobacterium</taxon>
    </lineage>
</organism>
<keyword evidence="2" id="KW-1185">Reference proteome</keyword>
<sequence>MTMKPIGPIVVVLAAALALTGCAGIGGPDRSPVVAGPAGSGSPSAASPTATPRPAGGTGSSAQPGGAHTGTGDRPGGGATERPTPSPSTAVPFPAGQPPRPGRQDQYPSSDTVPGLTAAIASTPHPGLQICGDDIGSIVTASGDLRGDGGTQYLVDTTCADATGSSPDEVSLYDVHGGAIARSAVLSEFSANRPKPSAYPYVWQQHTVVLAYDDGTAYRLVQLSPDAVTPGVVQSFR</sequence>